<dbReference type="EMBL" id="CABWMV010000024">
    <property type="protein sequence ID" value="VXC99270.1"/>
    <property type="molecule type" value="Genomic_DNA"/>
</dbReference>
<dbReference type="Proteomes" id="UP000432350">
    <property type="component" value="Unassembled WGS sequence"/>
</dbReference>
<sequence length="98" mass="11305">MGMSPVEYARLSPKDFSLKYSGFIKGEVNKKKDLRLLLWTVVKGYADKKDLPDTVEQWWPIDKEDEELAKKGKVNISEWSEDKRNDALNLIKQMTGGD</sequence>
<name>A0A654D1L3_SPHMU</name>
<evidence type="ECO:0000313" key="2">
    <source>
        <dbReference type="Proteomes" id="UP000432350"/>
    </source>
</evidence>
<protein>
    <submittedName>
        <fullName evidence="1">Uncharacterized protein</fullName>
    </submittedName>
</protein>
<evidence type="ECO:0000313" key="1">
    <source>
        <dbReference type="EMBL" id="VXC99270.1"/>
    </source>
</evidence>
<proteinExistence type="predicted"/>
<reference evidence="1 2" key="1">
    <citation type="submission" date="2019-10" db="EMBL/GenBank/DDBJ databases">
        <authorList>
            <person name="Karimi E."/>
        </authorList>
    </citation>
    <scope>NUCLEOTIDE SEQUENCE [LARGE SCALE GENOMIC DNA]</scope>
    <source>
        <strain evidence="1 2">Sphingobacterium sp. 8BC</strain>
    </source>
</reference>
<accession>A0A654D1L3</accession>
<organism evidence="1 2">
    <name type="scientific">Sphingobacterium multivorum</name>
    <dbReference type="NCBI Taxonomy" id="28454"/>
    <lineage>
        <taxon>Bacteria</taxon>
        <taxon>Pseudomonadati</taxon>
        <taxon>Bacteroidota</taxon>
        <taxon>Sphingobacteriia</taxon>
        <taxon>Sphingobacteriales</taxon>
        <taxon>Sphingobacteriaceae</taxon>
        <taxon>Sphingobacterium</taxon>
    </lineage>
</organism>
<dbReference type="AlphaFoldDB" id="A0A654D1L3"/>
<gene>
    <name evidence="1" type="ORF">SPHINGO8BC_51445</name>
</gene>